<protein>
    <submittedName>
        <fullName evidence="1">Uncharacterized protein</fullName>
    </submittedName>
</protein>
<accession>A0ACB8SWL9</accession>
<name>A0ACB8SWL9_9AGAM</name>
<evidence type="ECO:0000313" key="2">
    <source>
        <dbReference type="Proteomes" id="UP000814140"/>
    </source>
</evidence>
<dbReference type="Proteomes" id="UP000814140">
    <property type="component" value="Unassembled WGS sequence"/>
</dbReference>
<dbReference type="EMBL" id="MU277220">
    <property type="protein sequence ID" value="KAI0060330.1"/>
    <property type="molecule type" value="Genomic_DNA"/>
</dbReference>
<reference evidence="1" key="2">
    <citation type="journal article" date="2022" name="New Phytol.">
        <title>Evolutionary transition to the ectomycorrhizal habit in the genomes of a hyperdiverse lineage of mushroom-forming fungi.</title>
        <authorList>
            <person name="Looney B."/>
            <person name="Miyauchi S."/>
            <person name="Morin E."/>
            <person name="Drula E."/>
            <person name="Courty P.E."/>
            <person name="Kohler A."/>
            <person name="Kuo A."/>
            <person name="LaButti K."/>
            <person name="Pangilinan J."/>
            <person name="Lipzen A."/>
            <person name="Riley R."/>
            <person name="Andreopoulos W."/>
            <person name="He G."/>
            <person name="Johnson J."/>
            <person name="Nolan M."/>
            <person name="Tritt A."/>
            <person name="Barry K.W."/>
            <person name="Grigoriev I.V."/>
            <person name="Nagy L.G."/>
            <person name="Hibbett D."/>
            <person name="Henrissat B."/>
            <person name="Matheny P.B."/>
            <person name="Labbe J."/>
            <person name="Martin F.M."/>
        </authorList>
    </citation>
    <scope>NUCLEOTIDE SEQUENCE</scope>
    <source>
        <strain evidence="1">HHB10654</strain>
    </source>
</reference>
<gene>
    <name evidence="1" type="ORF">BV25DRAFT_977826</name>
</gene>
<evidence type="ECO:0000313" key="1">
    <source>
        <dbReference type="EMBL" id="KAI0060330.1"/>
    </source>
</evidence>
<comment type="caution">
    <text evidence="1">The sequence shown here is derived from an EMBL/GenBank/DDBJ whole genome shotgun (WGS) entry which is preliminary data.</text>
</comment>
<keyword evidence="2" id="KW-1185">Reference proteome</keyword>
<sequence>MCAELVLRGLSLDSGHQEHAERPLVSIWRPLARCLSTPLPTSNPLQMKNLHTRPSLTPLSSLAVAASPGTLFALFALFALSGILSVSIALVLPIVHLQGLASVSQESLAFAASLFVLKLLIISVCVAHILFPKRLPFHRILHPRFRYRRTHVSHMRVDRLRRMVVALRIQARQAPLPIDDDDNNLSLFKKHRLAGHRLVGGAGNPPDPLPQVASGSMASLPGVVDAVTPSVHPVPGGIRPGHIEARRIPGWIMLSILPPSDIGVTKILSPVFLPPQAPYVSDAPSYVYSDGPNILIDNRQFSPDRDSAVASLKLTLYSALPHVRSLRTMFDNAWQSGAQAISFPSAPSLRFPLWTECLLGELEISLRKQKKWITASQWLDDMAESSLDDVTVDLAEACHDRLKDVVWDKPVSIPTSILGLSVSLSSHDLATFLSNEWLNDDMIDAGITWILRILGNSPSVYMTQCHFIGFLRNTYTRTLGAPYVIHPRSALDRAINAGTIKTVEIPVNPGGTHWAGIKLDLDKWTYAYRDGFNPSASPSPEDVSLLNWYLQGVRPNAPSSPVVAQSIPTPRQHDGHSCGVVYLSTLASDYLGIAPWSQAAHASERMEWFLRLSEHRQNGDNKSSELASSESQPPMAVNISDQDPDDSPIQLIPVSDVTLPDVWQSSDVSVSGAIAGDVNVCMSSSDDDLPIFISGKRPFISDPNSDFDSDSDSDTASNTSGRCIHRRRRRRTTGVSSWQHQKALRNATQLPDFKANAARLASFRNKIKAEDPHAEFRQNDLLAVRCSACAEWLTMRALYDVRRWKDHRKSARCETHRATGLFTKSLFQFFGQQVPAKPGASTSEFHPCPGLTRQSDPRINRYLGRSSATGGGAPSRRRIAVELFKLRSDQCAWTALTAIQQKKVLRREGALYKWRNRRDVGAVYSTACEGNGRAPSGDGSEPRPCHACQALHRLHGFQVVLNRKMPAEECMKYVPKGYRSKELGDIYLKYKGVRELIEANDGQSPWLRFAKGAAGGVYKSQQVVLGMIEALVQKTDRILKGKSLKNMKYSTALDSFCMVLASITPRGYRTFRHQFAGRGFRSIQDLHAKQPKFEPGFSRNNMKLASRTLTRLEYFGPLSLSWDDTDLEKALSIWQESKTVWTVLGAVEGPMRFESVDEIEKVFENARLEKAEKLRIYVLTIPLPKIPPILLAAIARSSKDSAENLASMHFELTAMMHDEGLHATSLAADGTETERALQRIIAAAAHSVHLYSIHNDAAGCTLDLSIPLFHGHPAVMVQDSKHGAKTSRNQLLTGARTLSLGNFPIYFKMLRDFAEHPLGPLFRRDVEHVDKQDDRAAARLFSAEALDFHLLHFPQQHALSTYLFIFGDLLDAWQNRHISHLERVKMVLRARFFLMAWRSHIEQHPDHQTNIHFISRESYDIFLTICDSLVQLIVTYRKYFTTYPLLPWLHSTETCEHIFGMLRQLKKDFNYADMLYLEPKLRSLMLGAFQNLSPDEQANQAAAGYHHTYFHASDLDLRVLLQWPSDVELCDASQYALDEAEGLLASVGIDARTMLASYQPPKPPKTAGFSSTLPAQPKTLADLLALYAATPTPLSTVVEDEVETYEMALAADDVDKTMAILALPDSSEADEQVVKDAIGSYVAQAVDVVAAAKDSVLQAAADRISALSVVDATRNLRRDILVSNRRRHQSKAMSRAVRQVNRLQVAPTTAISSTPSQPGSESVRDALLRRLASLIHDSTGFRGPHATMTSGVDRIVRHTGVYATGTGPASSRAKQKAIVQEAASSKFVHQRAQAFTRLQDVHENMFNANVSDIKPLEPGHFVLVVAPGSIKKGKQTANLLLAEVITLYTHTGARGVMHEWAPAARSIGDPSYINVQVYRKMYGNTYTSVSCQSLGCATFLRIPRTHFIFSLATASASITRKDVQTDAGHPFSFVTLCSFSSALVTSLSTRSADLSLAVLQLQDMMSSKGRTSAAEPEPASTVVPMEEDVHSENADDELEDE</sequence>
<organism evidence="1 2">
    <name type="scientific">Artomyces pyxidatus</name>
    <dbReference type="NCBI Taxonomy" id="48021"/>
    <lineage>
        <taxon>Eukaryota</taxon>
        <taxon>Fungi</taxon>
        <taxon>Dikarya</taxon>
        <taxon>Basidiomycota</taxon>
        <taxon>Agaricomycotina</taxon>
        <taxon>Agaricomycetes</taxon>
        <taxon>Russulales</taxon>
        <taxon>Auriscalpiaceae</taxon>
        <taxon>Artomyces</taxon>
    </lineage>
</organism>
<reference evidence="1" key="1">
    <citation type="submission" date="2021-03" db="EMBL/GenBank/DDBJ databases">
        <authorList>
            <consortium name="DOE Joint Genome Institute"/>
            <person name="Ahrendt S."/>
            <person name="Looney B.P."/>
            <person name="Miyauchi S."/>
            <person name="Morin E."/>
            <person name="Drula E."/>
            <person name="Courty P.E."/>
            <person name="Chicoki N."/>
            <person name="Fauchery L."/>
            <person name="Kohler A."/>
            <person name="Kuo A."/>
            <person name="Labutti K."/>
            <person name="Pangilinan J."/>
            <person name="Lipzen A."/>
            <person name="Riley R."/>
            <person name="Andreopoulos W."/>
            <person name="He G."/>
            <person name="Johnson J."/>
            <person name="Barry K.W."/>
            <person name="Grigoriev I.V."/>
            <person name="Nagy L."/>
            <person name="Hibbett D."/>
            <person name="Henrissat B."/>
            <person name="Matheny P.B."/>
            <person name="Labbe J."/>
            <person name="Martin F."/>
        </authorList>
    </citation>
    <scope>NUCLEOTIDE SEQUENCE</scope>
    <source>
        <strain evidence="1">HHB10654</strain>
    </source>
</reference>
<proteinExistence type="predicted"/>